<gene>
    <name evidence="1" type="ORF">QU481_01875</name>
</gene>
<comment type="caution">
    <text evidence="1">The sequence shown here is derived from an EMBL/GenBank/DDBJ whole genome shotgun (WGS) entry which is preliminary data.</text>
</comment>
<dbReference type="Pfam" id="PF11731">
    <property type="entry name" value="Cdd1"/>
    <property type="match status" value="1"/>
</dbReference>
<accession>A0ABT7XIM7</accession>
<evidence type="ECO:0000313" key="2">
    <source>
        <dbReference type="Proteomes" id="UP001168540"/>
    </source>
</evidence>
<name>A0ABT7XIM7_9NEIS</name>
<organism evidence="1 2">
    <name type="scientific">Crenobacter oryzisoli</name>
    <dbReference type="NCBI Taxonomy" id="3056844"/>
    <lineage>
        <taxon>Bacteria</taxon>
        <taxon>Pseudomonadati</taxon>
        <taxon>Pseudomonadota</taxon>
        <taxon>Betaproteobacteria</taxon>
        <taxon>Neisseriales</taxon>
        <taxon>Neisseriaceae</taxon>
        <taxon>Crenobacter</taxon>
    </lineage>
</organism>
<keyword evidence="2" id="KW-1185">Reference proteome</keyword>
<proteinExistence type="predicted"/>
<dbReference type="InterPro" id="IPR021725">
    <property type="entry name" value="Cdd1"/>
</dbReference>
<sequence>MHPSRCPSPGDAHQLLDLPNVGPHSADDLIQLGITEPQQLAGRDPFQLYQELCRITGQRQDPCVLDVLISAVRYIDGEGAKSWWTYTAERKALLTGAELFGQPPAKAS</sequence>
<reference evidence="1" key="1">
    <citation type="submission" date="2023-06" db="EMBL/GenBank/DDBJ databases">
        <authorList>
            <person name="Zhang S."/>
        </authorList>
    </citation>
    <scope>NUCLEOTIDE SEQUENCE</scope>
    <source>
        <strain evidence="1">SG2303</strain>
    </source>
</reference>
<dbReference type="RefSeq" id="WP_289828171.1">
    <property type="nucleotide sequence ID" value="NZ_JAUEDK010000002.1"/>
</dbReference>
<protein>
    <submittedName>
        <fullName evidence="1">Helix-hairpin-helix domain-containing protein</fullName>
    </submittedName>
</protein>
<dbReference type="Gene3D" id="1.10.150.20">
    <property type="entry name" value="5' to 3' exonuclease, C-terminal subdomain"/>
    <property type="match status" value="1"/>
</dbReference>
<dbReference type="EMBL" id="JAUEDK010000002">
    <property type="protein sequence ID" value="MDN0073642.1"/>
    <property type="molecule type" value="Genomic_DNA"/>
</dbReference>
<evidence type="ECO:0000313" key="1">
    <source>
        <dbReference type="EMBL" id="MDN0073642.1"/>
    </source>
</evidence>
<dbReference type="Proteomes" id="UP001168540">
    <property type="component" value="Unassembled WGS sequence"/>
</dbReference>